<dbReference type="STRING" id="637679.GCA_001550055_00701"/>
<dbReference type="PANTHER" id="PTHR30250:SF28">
    <property type="entry name" value="POLYSACCHARIDE BIOSYNTHESIS PROTEIN"/>
    <property type="match status" value="1"/>
</dbReference>
<feature type="transmembrane region" description="Helical" evidence="6">
    <location>
        <begin position="20"/>
        <end position="41"/>
    </location>
</feature>
<dbReference type="GO" id="GO:0005886">
    <property type="term" value="C:plasma membrane"/>
    <property type="evidence" value="ECO:0007669"/>
    <property type="project" value="UniProtKB-SubCell"/>
</dbReference>
<evidence type="ECO:0000256" key="5">
    <source>
        <dbReference type="ARBA" id="ARBA00023136"/>
    </source>
</evidence>
<dbReference type="RefSeq" id="WP_068308880.1">
    <property type="nucleotide sequence ID" value="NZ_LRUA01000010.1"/>
</dbReference>
<keyword evidence="8" id="KW-1185">Reference proteome</keyword>
<feature type="transmembrane region" description="Helical" evidence="6">
    <location>
        <begin position="342"/>
        <end position="364"/>
    </location>
</feature>
<dbReference type="InterPro" id="IPR050833">
    <property type="entry name" value="Poly_Biosynth_Transport"/>
</dbReference>
<feature type="transmembrane region" description="Helical" evidence="6">
    <location>
        <begin position="125"/>
        <end position="142"/>
    </location>
</feature>
<feature type="transmembrane region" description="Helical" evidence="6">
    <location>
        <begin position="307"/>
        <end position="330"/>
    </location>
</feature>
<dbReference type="PANTHER" id="PTHR30250">
    <property type="entry name" value="PST FAMILY PREDICTED COLANIC ACID TRANSPORTER"/>
    <property type="match status" value="1"/>
</dbReference>
<reference evidence="7 8" key="1">
    <citation type="submission" date="2016-10" db="EMBL/GenBank/DDBJ databases">
        <authorList>
            <person name="de Groot N.N."/>
        </authorList>
    </citation>
    <scope>NUCLEOTIDE SEQUENCE [LARGE SCALE GENOMIC DNA]</scope>
    <source>
        <strain evidence="7 8">CGMCC 1.9109</strain>
    </source>
</reference>
<feature type="transmembrane region" description="Helical" evidence="6">
    <location>
        <begin position="268"/>
        <end position="286"/>
    </location>
</feature>
<feature type="transmembrane region" description="Helical" evidence="6">
    <location>
        <begin position="85"/>
        <end position="105"/>
    </location>
</feature>
<feature type="transmembrane region" description="Helical" evidence="6">
    <location>
        <begin position="53"/>
        <end position="73"/>
    </location>
</feature>
<keyword evidence="5 6" id="KW-0472">Membrane</keyword>
<evidence type="ECO:0000256" key="6">
    <source>
        <dbReference type="SAM" id="Phobius"/>
    </source>
</evidence>
<accession>A0A1G6TC46</accession>
<name>A0A1G6TC46_9PROT</name>
<dbReference type="AlphaFoldDB" id="A0A1G6TC46"/>
<gene>
    <name evidence="7" type="ORF">SAMN04488071_0188</name>
</gene>
<evidence type="ECO:0000256" key="2">
    <source>
        <dbReference type="ARBA" id="ARBA00022475"/>
    </source>
</evidence>
<sequence>MSIFKNLSALLGGRGFVRNVSILLAGTLGAHLITVAGIPITARLFGPEAFSVLAVYSAILSILLTLATLNLHLGIPIADTHRHALALAVGSGLVLMTLTLNLWLVLLFADNWIVSALNLPDFSPYLMLLVPGFLLGGTYALLQMWFSRQKQFGLIAKTRITRSAGGTGTQLVFGTASNGPIGLVLGHIVYNGMGAFGMLRRLLRDEGVNLKTLTRTELRDSLYNNKKYAFYTTPENLANVAAIQIPILAIAATPAAGQVGQLYLAQNIMMLPMMLIGSSVGQVFVAEAPRYSQEKRLWQFTLSVLRGLAITGVPLLLLLALLAPFLAGPILGREWIYTGELIVWMTPWIVLQFLSSPLSTIFYVTGNQLYAMLIQFFGLGLRVGAVLLSISLAPTWAMQVYALSGAAFYLIMLLAILIIARKLQ</sequence>
<evidence type="ECO:0000256" key="3">
    <source>
        <dbReference type="ARBA" id="ARBA00022692"/>
    </source>
</evidence>
<evidence type="ECO:0000256" key="4">
    <source>
        <dbReference type="ARBA" id="ARBA00022989"/>
    </source>
</evidence>
<keyword evidence="2" id="KW-1003">Cell membrane</keyword>
<evidence type="ECO:0000256" key="1">
    <source>
        <dbReference type="ARBA" id="ARBA00004651"/>
    </source>
</evidence>
<dbReference type="Pfam" id="PF13440">
    <property type="entry name" value="Polysacc_synt_3"/>
    <property type="match status" value="1"/>
</dbReference>
<dbReference type="EMBL" id="FNAK01000001">
    <property type="protein sequence ID" value="SDD26599.1"/>
    <property type="molecule type" value="Genomic_DNA"/>
</dbReference>
<feature type="transmembrane region" description="Helical" evidence="6">
    <location>
        <begin position="236"/>
        <end position="256"/>
    </location>
</feature>
<evidence type="ECO:0000313" key="7">
    <source>
        <dbReference type="EMBL" id="SDD26599.1"/>
    </source>
</evidence>
<protein>
    <submittedName>
        <fullName evidence="7">Membrane protein involved in the export of O-antigen and teichoic acid</fullName>
    </submittedName>
</protein>
<organism evidence="7 8">
    <name type="scientific">Kordiimonas lacus</name>
    <dbReference type="NCBI Taxonomy" id="637679"/>
    <lineage>
        <taxon>Bacteria</taxon>
        <taxon>Pseudomonadati</taxon>
        <taxon>Pseudomonadota</taxon>
        <taxon>Alphaproteobacteria</taxon>
        <taxon>Kordiimonadales</taxon>
        <taxon>Kordiimonadaceae</taxon>
        <taxon>Kordiimonas</taxon>
    </lineage>
</organism>
<proteinExistence type="predicted"/>
<dbReference type="Proteomes" id="UP000183685">
    <property type="component" value="Unassembled WGS sequence"/>
</dbReference>
<keyword evidence="4 6" id="KW-1133">Transmembrane helix</keyword>
<evidence type="ECO:0000313" key="8">
    <source>
        <dbReference type="Proteomes" id="UP000183685"/>
    </source>
</evidence>
<feature type="transmembrane region" description="Helical" evidence="6">
    <location>
        <begin position="376"/>
        <end position="394"/>
    </location>
</feature>
<keyword evidence="3 6" id="KW-0812">Transmembrane</keyword>
<feature type="transmembrane region" description="Helical" evidence="6">
    <location>
        <begin position="400"/>
        <end position="420"/>
    </location>
</feature>
<comment type="subcellular location">
    <subcellularLocation>
        <location evidence="1">Cell membrane</location>
        <topology evidence="1">Multi-pass membrane protein</topology>
    </subcellularLocation>
</comment>